<keyword evidence="1" id="KW-1133">Transmembrane helix</keyword>
<dbReference type="Pfam" id="PF07254">
    <property type="entry name" value="Cpta_toxin"/>
    <property type="match status" value="1"/>
</dbReference>
<keyword evidence="3" id="KW-1185">Reference proteome</keyword>
<dbReference type="AlphaFoldDB" id="A0YCL0"/>
<evidence type="ECO:0000256" key="1">
    <source>
        <dbReference type="SAM" id="Phobius"/>
    </source>
</evidence>
<organism evidence="2 3">
    <name type="scientific">marine gamma proteobacterium HTCC2143</name>
    <dbReference type="NCBI Taxonomy" id="247633"/>
    <lineage>
        <taxon>Bacteria</taxon>
        <taxon>Pseudomonadati</taxon>
        <taxon>Pseudomonadota</taxon>
        <taxon>Gammaproteobacteria</taxon>
        <taxon>Cellvibrionales</taxon>
        <taxon>Spongiibacteraceae</taxon>
        <taxon>BD1-7 clade</taxon>
    </lineage>
</organism>
<sequence length="127" mass="14709">MTGLFALTLVAIVSLPVGKLPVFIMVVGLWLLWRNWRRAGCHSGEDWQQQIIFANDSWLLKTPTENYPVYLHSATVWQWLVVMNFRGVVTGRRYDVLLLPDSIDREQLRRLRVVLRYLPVYGLSPAA</sequence>
<dbReference type="InterPro" id="IPR009883">
    <property type="entry name" value="YgfX"/>
</dbReference>
<feature type="transmembrane region" description="Helical" evidence="1">
    <location>
        <begin position="6"/>
        <end position="33"/>
    </location>
</feature>
<gene>
    <name evidence="2" type="ORF">GP2143_08264</name>
</gene>
<evidence type="ECO:0000313" key="3">
    <source>
        <dbReference type="Proteomes" id="UP000004931"/>
    </source>
</evidence>
<protein>
    <recommendedName>
        <fullName evidence="4">Toxin CptA</fullName>
    </recommendedName>
</protein>
<name>A0YCL0_9GAMM</name>
<keyword evidence="1" id="KW-0472">Membrane</keyword>
<evidence type="ECO:0000313" key="2">
    <source>
        <dbReference type="EMBL" id="EAW31529.1"/>
    </source>
</evidence>
<keyword evidence="1" id="KW-0812">Transmembrane</keyword>
<accession>A0YCL0</accession>
<reference evidence="2 3" key="1">
    <citation type="journal article" date="2010" name="J. Bacteriol.">
        <title>Genome sequence of the oligotrophic marine Gammaproteobacterium HTCC2143, isolated from the Oregon Coast.</title>
        <authorList>
            <person name="Oh H.M."/>
            <person name="Kang I."/>
            <person name="Ferriera S."/>
            <person name="Giovannoni S.J."/>
            <person name="Cho J.C."/>
        </authorList>
    </citation>
    <scope>NUCLEOTIDE SEQUENCE [LARGE SCALE GENOMIC DNA]</scope>
    <source>
        <strain evidence="2 3">HTCC2143</strain>
    </source>
</reference>
<comment type="caution">
    <text evidence="2">The sequence shown here is derived from an EMBL/GenBank/DDBJ whole genome shotgun (WGS) entry which is preliminary data.</text>
</comment>
<evidence type="ECO:0008006" key="4">
    <source>
        <dbReference type="Google" id="ProtNLM"/>
    </source>
</evidence>
<dbReference type="Proteomes" id="UP000004931">
    <property type="component" value="Unassembled WGS sequence"/>
</dbReference>
<proteinExistence type="predicted"/>
<dbReference type="EMBL" id="AAVT01000003">
    <property type="protein sequence ID" value="EAW31529.1"/>
    <property type="molecule type" value="Genomic_DNA"/>
</dbReference>